<protein>
    <submittedName>
        <fullName evidence="2">Uncharacterized protein</fullName>
    </submittedName>
</protein>
<reference evidence="2 3" key="1">
    <citation type="submission" date="2019-10" db="EMBL/GenBank/DDBJ databases">
        <authorList>
            <person name="Palmer J.M."/>
        </authorList>
    </citation>
    <scope>NUCLEOTIDE SEQUENCE [LARGE SCALE GENOMIC DNA]</scope>
    <source>
        <strain evidence="2 3">TWF696</strain>
    </source>
</reference>
<dbReference type="Proteomes" id="UP001375240">
    <property type="component" value="Unassembled WGS sequence"/>
</dbReference>
<evidence type="ECO:0000256" key="1">
    <source>
        <dbReference type="SAM" id="MobiDB-lite"/>
    </source>
</evidence>
<accession>A0AAV9UHR9</accession>
<comment type="caution">
    <text evidence="2">The sequence shown here is derived from an EMBL/GenBank/DDBJ whole genome shotgun (WGS) entry which is preliminary data.</text>
</comment>
<gene>
    <name evidence="2" type="ORF">TWF696_008826</name>
</gene>
<proteinExistence type="predicted"/>
<dbReference type="AlphaFoldDB" id="A0AAV9UHR9"/>
<name>A0AAV9UHR9_9PEZI</name>
<evidence type="ECO:0000313" key="2">
    <source>
        <dbReference type="EMBL" id="KAK6340500.1"/>
    </source>
</evidence>
<feature type="region of interest" description="Disordered" evidence="1">
    <location>
        <begin position="172"/>
        <end position="209"/>
    </location>
</feature>
<sequence length="209" mass="23863">MNGINPKPEVLSDTEVPETTESGAYSRRAFHLPVNSEIDIVLQYKIVADLYSMTLEIADKCLKRQDLKKAVQEAEDDLTKIIKYTLNWESGLMQRLFGASKDKMSLVDKDGQCITTKVLKSSIVALRENLKPKARSLTLRSMNSHFDHTWMTLRWLEGELERQRIALAEEEKENIGEHQVKKKNSARRPKLGLKSGLKVDTDSNETMED</sequence>
<evidence type="ECO:0000313" key="3">
    <source>
        <dbReference type="Proteomes" id="UP001375240"/>
    </source>
</evidence>
<feature type="compositionally biased region" description="Basic residues" evidence="1">
    <location>
        <begin position="180"/>
        <end position="191"/>
    </location>
</feature>
<keyword evidence="3" id="KW-1185">Reference proteome</keyword>
<dbReference type="EMBL" id="JAVHNQ010000008">
    <property type="protein sequence ID" value="KAK6340500.1"/>
    <property type="molecule type" value="Genomic_DNA"/>
</dbReference>
<organism evidence="2 3">
    <name type="scientific">Orbilia brochopaga</name>
    <dbReference type="NCBI Taxonomy" id="3140254"/>
    <lineage>
        <taxon>Eukaryota</taxon>
        <taxon>Fungi</taxon>
        <taxon>Dikarya</taxon>
        <taxon>Ascomycota</taxon>
        <taxon>Pezizomycotina</taxon>
        <taxon>Orbiliomycetes</taxon>
        <taxon>Orbiliales</taxon>
        <taxon>Orbiliaceae</taxon>
        <taxon>Orbilia</taxon>
    </lineage>
</organism>